<feature type="transmembrane region" description="Helical" evidence="1">
    <location>
        <begin position="126"/>
        <end position="145"/>
    </location>
</feature>
<accession>A0A382SXK7</accession>
<feature type="transmembrane region" description="Helical" evidence="1">
    <location>
        <begin position="151"/>
        <end position="172"/>
    </location>
</feature>
<evidence type="ECO:0000256" key="1">
    <source>
        <dbReference type="SAM" id="Phobius"/>
    </source>
</evidence>
<feature type="transmembrane region" description="Helical" evidence="1">
    <location>
        <begin position="27"/>
        <end position="44"/>
    </location>
</feature>
<name>A0A382SXK7_9ZZZZ</name>
<dbReference type="EMBL" id="UINC01131760">
    <property type="protein sequence ID" value="SVD13661.1"/>
    <property type="molecule type" value="Genomic_DNA"/>
</dbReference>
<keyword evidence="1" id="KW-1133">Transmembrane helix</keyword>
<feature type="non-terminal residue" evidence="2">
    <location>
        <position position="200"/>
    </location>
</feature>
<dbReference type="AlphaFoldDB" id="A0A382SXK7"/>
<evidence type="ECO:0008006" key="3">
    <source>
        <dbReference type="Google" id="ProtNLM"/>
    </source>
</evidence>
<keyword evidence="1" id="KW-0472">Membrane</keyword>
<feature type="transmembrane region" description="Helical" evidence="1">
    <location>
        <begin position="64"/>
        <end position="91"/>
    </location>
</feature>
<evidence type="ECO:0000313" key="2">
    <source>
        <dbReference type="EMBL" id="SVD13661.1"/>
    </source>
</evidence>
<reference evidence="2" key="1">
    <citation type="submission" date="2018-05" db="EMBL/GenBank/DDBJ databases">
        <authorList>
            <person name="Lanie J.A."/>
            <person name="Ng W.-L."/>
            <person name="Kazmierczak K.M."/>
            <person name="Andrzejewski T.M."/>
            <person name="Davidsen T.M."/>
            <person name="Wayne K.J."/>
            <person name="Tettelin H."/>
            <person name="Glass J.I."/>
            <person name="Rusch D."/>
            <person name="Podicherti R."/>
            <person name="Tsui H.-C.T."/>
            <person name="Winkler M.E."/>
        </authorList>
    </citation>
    <scope>NUCLEOTIDE SEQUENCE</scope>
</reference>
<gene>
    <name evidence="2" type="ORF">METZ01_LOCUS366515</name>
</gene>
<protein>
    <recommendedName>
        <fullName evidence="3">Polysaccharide biosynthesis protein C-terminal domain-containing protein</fullName>
    </recommendedName>
</protein>
<sequence length="200" mass="21720">MATVCGGLIFVLLTARSLGPSGRGEIVVAFTLAWLTTSIANLGTPISGRFHLLREGEQVRAIDVMLLTVLLLPVQVLLVLVSVGVMGLTVFEVSKNYLLTVIALSTVTMFLNSAVYVLYGLRQYRRVFVGEVGIILLQLMFLMALELTGRLSVESALIAMMTGSAVIAVWFVSQLELTLNRPIRDIVGNWRLLAVDGLSP</sequence>
<feature type="transmembrane region" description="Helical" evidence="1">
    <location>
        <begin position="97"/>
        <end position="119"/>
    </location>
</feature>
<organism evidence="2">
    <name type="scientific">marine metagenome</name>
    <dbReference type="NCBI Taxonomy" id="408172"/>
    <lineage>
        <taxon>unclassified sequences</taxon>
        <taxon>metagenomes</taxon>
        <taxon>ecological metagenomes</taxon>
    </lineage>
</organism>
<proteinExistence type="predicted"/>
<keyword evidence="1" id="KW-0812">Transmembrane</keyword>